<feature type="chain" id="PRO_5042180375" description="Secretion system C-terminal sorting domain-containing protein" evidence="2">
    <location>
        <begin position="20"/>
        <end position="613"/>
    </location>
</feature>
<evidence type="ECO:0000313" key="4">
    <source>
        <dbReference type="EMBL" id="MDR6526909.1"/>
    </source>
</evidence>
<protein>
    <recommendedName>
        <fullName evidence="3">Secretion system C-terminal sorting domain-containing protein</fullName>
    </recommendedName>
</protein>
<dbReference type="RefSeq" id="WP_309946345.1">
    <property type="nucleotide sequence ID" value="NZ_JAVDQY010000002.1"/>
</dbReference>
<dbReference type="EMBL" id="JAVDQY010000002">
    <property type="protein sequence ID" value="MDR6526909.1"/>
    <property type="molecule type" value="Genomic_DNA"/>
</dbReference>
<reference evidence="4" key="1">
    <citation type="submission" date="2023-07" db="EMBL/GenBank/DDBJ databases">
        <title>Sorghum-associated microbial communities from plants grown in Nebraska, USA.</title>
        <authorList>
            <person name="Schachtman D."/>
        </authorList>
    </citation>
    <scope>NUCLEOTIDE SEQUENCE</scope>
    <source>
        <strain evidence="4">DS2360</strain>
    </source>
</reference>
<dbReference type="InterPro" id="IPR026444">
    <property type="entry name" value="Secre_tail"/>
</dbReference>
<proteinExistence type="predicted"/>
<gene>
    <name evidence="4" type="ORF">J2787_002289</name>
</gene>
<sequence length="613" mass="68197">MKKILILLTLCFAVIQITAQSYEETYLKDEKKRLDKVALVEIEIENFITQNINTFDFTAVINSVDTTNKETSQPLSASDYATALSTAKRQKLRNEYFKKNPEKVSLYFAQVLQQCTNGGFEDNGGSTAGYGFASDVYDQSTWAQYTLTPTTVVNPAPNSNVTLVDAGSADPNIPSIPRVYSGKYAIRLNQPTSVLSRRASLLRRQFIVNERSISYAYALFFQNPADGGHTKDTRYPYYQVRLKNSSGNIVYQRTVDGVSNPIFNYNPSNNILYSGWRCENIDTSQYMGQFVTLEIIMSNCGNSGHYGYGYFDDFCGLPPNCNIPSVGTINLHPRSQTGCPEDPMYITGNYQLPPNATFQMPGAGIKLDILEASTGNLVTTLTSPNFPSTNNFSFYVSSYSFYPSGMTSNTEFNFRVRMIYNTGGINQPEVSANHTNPPGPDVSFKNCNSPCFEEMYINEKVVTSQTFQASGGIYASSQIYPNLEVTYRAGYQIQLLPGFYATGQDVGIFHAYIGPCEDNNTFTKIPPVNSMAKASETQILPAEIKIHPNPASGYFKISTGSEKLLSWEMYDLSGKMVLKGTTSDANVQNLLKGNYFLKINLEKRQVSKTVMLK</sequence>
<name>A0AAE4C3U0_9FLAO</name>
<dbReference type="InterPro" id="IPR055015">
    <property type="entry name" value="GCX_COOH"/>
</dbReference>
<organism evidence="4 5">
    <name type="scientific">Chryseobacterium rhizosphaerae</name>
    <dbReference type="NCBI Taxonomy" id="395937"/>
    <lineage>
        <taxon>Bacteria</taxon>
        <taxon>Pseudomonadati</taxon>
        <taxon>Bacteroidota</taxon>
        <taxon>Flavobacteriia</taxon>
        <taxon>Flavobacteriales</taxon>
        <taxon>Weeksellaceae</taxon>
        <taxon>Chryseobacterium group</taxon>
        <taxon>Chryseobacterium</taxon>
    </lineage>
</organism>
<dbReference type="Pfam" id="PF18962">
    <property type="entry name" value="Por_Secre_tail"/>
    <property type="match status" value="1"/>
</dbReference>
<evidence type="ECO:0000256" key="1">
    <source>
        <dbReference type="ARBA" id="ARBA00022729"/>
    </source>
</evidence>
<feature type="signal peptide" evidence="2">
    <location>
        <begin position="1"/>
        <end position="19"/>
    </location>
</feature>
<evidence type="ECO:0000256" key="2">
    <source>
        <dbReference type="SAM" id="SignalP"/>
    </source>
</evidence>
<dbReference type="NCBIfam" id="NF045639">
    <property type="entry name" value="GCX_COOH"/>
    <property type="match status" value="1"/>
</dbReference>
<dbReference type="Proteomes" id="UP001184861">
    <property type="component" value="Unassembled WGS sequence"/>
</dbReference>
<keyword evidence="1 2" id="KW-0732">Signal</keyword>
<dbReference type="NCBIfam" id="TIGR04183">
    <property type="entry name" value="Por_Secre_tail"/>
    <property type="match status" value="1"/>
</dbReference>
<evidence type="ECO:0000313" key="5">
    <source>
        <dbReference type="Proteomes" id="UP001184861"/>
    </source>
</evidence>
<dbReference type="AlphaFoldDB" id="A0AAE4C3U0"/>
<evidence type="ECO:0000259" key="3">
    <source>
        <dbReference type="Pfam" id="PF18962"/>
    </source>
</evidence>
<accession>A0AAE4C3U0</accession>
<comment type="caution">
    <text evidence="4">The sequence shown here is derived from an EMBL/GenBank/DDBJ whole genome shotgun (WGS) entry which is preliminary data.</text>
</comment>
<feature type="domain" description="Secretion system C-terminal sorting" evidence="3">
    <location>
        <begin position="546"/>
        <end position="610"/>
    </location>
</feature>